<proteinExistence type="predicted"/>
<evidence type="ECO:0000313" key="3">
    <source>
        <dbReference type="Proteomes" id="UP001302602"/>
    </source>
</evidence>
<name>A0AAN6TZQ5_9PEZI</name>
<evidence type="ECO:0000313" key="2">
    <source>
        <dbReference type="EMBL" id="KAK4122716.1"/>
    </source>
</evidence>
<gene>
    <name evidence="2" type="ORF">N657DRAFT_475538</name>
</gene>
<keyword evidence="3" id="KW-1185">Reference proteome</keyword>
<sequence length="206" mass="23580">MRQSGKENEPSAPVTESRELQVSDLHHALARDGTYVPARLPLRLKPLLHSLQYTPRRYRHLPHDKRRTTYNTLGGLCINEARPVDLSLPPPYRPTCPPLLSCVYLSGHFWFSPRSRESRPKETFPVQAVVDPIPSQPSSELVSSSRPSPHRTTASRLHPPVGVFVGEVTLRRLPHRRFRDTTARLLLTLATACRHMLWDTLEARHW</sequence>
<feature type="compositionally biased region" description="Low complexity" evidence="1">
    <location>
        <begin position="136"/>
        <end position="147"/>
    </location>
</feature>
<comment type="caution">
    <text evidence="2">The sequence shown here is derived from an EMBL/GenBank/DDBJ whole genome shotgun (WGS) entry which is preliminary data.</text>
</comment>
<organism evidence="2 3">
    <name type="scientific">Parathielavia appendiculata</name>
    <dbReference type="NCBI Taxonomy" id="2587402"/>
    <lineage>
        <taxon>Eukaryota</taxon>
        <taxon>Fungi</taxon>
        <taxon>Dikarya</taxon>
        <taxon>Ascomycota</taxon>
        <taxon>Pezizomycotina</taxon>
        <taxon>Sordariomycetes</taxon>
        <taxon>Sordariomycetidae</taxon>
        <taxon>Sordariales</taxon>
        <taxon>Chaetomiaceae</taxon>
        <taxon>Parathielavia</taxon>
    </lineage>
</organism>
<evidence type="ECO:0000256" key="1">
    <source>
        <dbReference type="SAM" id="MobiDB-lite"/>
    </source>
</evidence>
<dbReference type="EMBL" id="MU853230">
    <property type="protein sequence ID" value="KAK4122716.1"/>
    <property type="molecule type" value="Genomic_DNA"/>
</dbReference>
<reference evidence="2" key="2">
    <citation type="submission" date="2023-05" db="EMBL/GenBank/DDBJ databases">
        <authorList>
            <consortium name="Lawrence Berkeley National Laboratory"/>
            <person name="Steindorff A."/>
            <person name="Hensen N."/>
            <person name="Bonometti L."/>
            <person name="Westerberg I."/>
            <person name="Brannstrom I.O."/>
            <person name="Guillou S."/>
            <person name="Cros-Aarteil S."/>
            <person name="Calhoun S."/>
            <person name="Haridas S."/>
            <person name="Kuo A."/>
            <person name="Mondo S."/>
            <person name="Pangilinan J."/>
            <person name="Riley R."/>
            <person name="Labutti K."/>
            <person name="Andreopoulos B."/>
            <person name="Lipzen A."/>
            <person name="Chen C."/>
            <person name="Yanf M."/>
            <person name="Daum C."/>
            <person name="Ng V."/>
            <person name="Clum A."/>
            <person name="Ohm R."/>
            <person name="Martin F."/>
            <person name="Silar P."/>
            <person name="Natvig D."/>
            <person name="Lalanne C."/>
            <person name="Gautier V."/>
            <person name="Ament-Velasquez S.L."/>
            <person name="Kruys A."/>
            <person name="Hutchinson M.I."/>
            <person name="Powell A.J."/>
            <person name="Barry K."/>
            <person name="Miller A.N."/>
            <person name="Grigoriev I.V."/>
            <person name="Debuchy R."/>
            <person name="Gladieux P."/>
            <person name="Thoren M.H."/>
            <person name="Johannesson H."/>
        </authorList>
    </citation>
    <scope>NUCLEOTIDE SEQUENCE</scope>
    <source>
        <strain evidence="2">CBS 731.68</strain>
    </source>
</reference>
<dbReference type="GeneID" id="87824313"/>
<dbReference type="AlphaFoldDB" id="A0AAN6TZQ5"/>
<feature type="region of interest" description="Disordered" evidence="1">
    <location>
        <begin position="135"/>
        <end position="157"/>
    </location>
</feature>
<protein>
    <submittedName>
        <fullName evidence="2">Uncharacterized protein</fullName>
    </submittedName>
</protein>
<reference evidence="2" key="1">
    <citation type="journal article" date="2023" name="Mol. Phylogenet. Evol.">
        <title>Genome-scale phylogeny and comparative genomics of the fungal order Sordariales.</title>
        <authorList>
            <person name="Hensen N."/>
            <person name="Bonometti L."/>
            <person name="Westerberg I."/>
            <person name="Brannstrom I.O."/>
            <person name="Guillou S."/>
            <person name="Cros-Aarteil S."/>
            <person name="Calhoun S."/>
            <person name="Haridas S."/>
            <person name="Kuo A."/>
            <person name="Mondo S."/>
            <person name="Pangilinan J."/>
            <person name="Riley R."/>
            <person name="LaButti K."/>
            <person name="Andreopoulos B."/>
            <person name="Lipzen A."/>
            <person name="Chen C."/>
            <person name="Yan M."/>
            <person name="Daum C."/>
            <person name="Ng V."/>
            <person name="Clum A."/>
            <person name="Steindorff A."/>
            <person name="Ohm R.A."/>
            <person name="Martin F."/>
            <person name="Silar P."/>
            <person name="Natvig D.O."/>
            <person name="Lalanne C."/>
            <person name="Gautier V."/>
            <person name="Ament-Velasquez S.L."/>
            <person name="Kruys A."/>
            <person name="Hutchinson M.I."/>
            <person name="Powell A.J."/>
            <person name="Barry K."/>
            <person name="Miller A.N."/>
            <person name="Grigoriev I.V."/>
            <person name="Debuchy R."/>
            <person name="Gladieux P."/>
            <person name="Hiltunen Thoren M."/>
            <person name="Johannesson H."/>
        </authorList>
    </citation>
    <scope>NUCLEOTIDE SEQUENCE</scope>
    <source>
        <strain evidence="2">CBS 731.68</strain>
    </source>
</reference>
<accession>A0AAN6TZQ5</accession>
<dbReference type="RefSeq" id="XP_062646487.1">
    <property type="nucleotide sequence ID" value="XM_062787543.1"/>
</dbReference>
<dbReference type="Proteomes" id="UP001302602">
    <property type="component" value="Unassembled WGS sequence"/>
</dbReference>